<dbReference type="AlphaFoldDB" id="A0A5J4UV93"/>
<evidence type="ECO:0000313" key="2">
    <source>
        <dbReference type="Proteomes" id="UP000324800"/>
    </source>
</evidence>
<sequence length="187" mass="20939">SDLQNTDPAEVGVRLERINGICRKATAMKDGVALTVPLSKEIYAGIYKLNAKYDKCNWSGFSNVYVGIAKADYKIPYPCNPLNEPNRQNMLGYFGLTGNVGFNGKWTEGNRKFSDGQILTMELNMDAGTLHFFVDNEQQPVYVRGINDAVKFYGNLFYRESSFTVVVVKKLSIATVKKLPNEIAVEF</sequence>
<name>A0A5J4UV93_9EUKA</name>
<dbReference type="InterPro" id="IPR043136">
    <property type="entry name" value="B30.2/SPRY_sf"/>
</dbReference>
<proteinExistence type="predicted"/>
<evidence type="ECO:0000313" key="1">
    <source>
        <dbReference type="EMBL" id="KAA6374368.1"/>
    </source>
</evidence>
<comment type="caution">
    <text evidence="1">The sequence shown here is derived from an EMBL/GenBank/DDBJ whole genome shotgun (WGS) entry which is preliminary data.</text>
</comment>
<dbReference type="Gene3D" id="2.60.120.920">
    <property type="match status" value="1"/>
</dbReference>
<feature type="non-terminal residue" evidence="1">
    <location>
        <position position="1"/>
    </location>
</feature>
<accession>A0A5J4UV93</accession>
<reference evidence="1 2" key="1">
    <citation type="submission" date="2019-03" db="EMBL/GenBank/DDBJ databases">
        <title>Single cell metagenomics reveals metabolic interactions within the superorganism composed of flagellate Streblomastix strix and complex community of Bacteroidetes bacteria on its surface.</title>
        <authorList>
            <person name="Treitli S.C."/>
            <person name="Kolisko M."/>
            <person name="Husnik F."/>
            <person name="Keeling P."/>
            <person name="Hampl V."/>
        </authorList>
    </citation>
    <scope>NUCLEOTIDE SEQUENCE [LARGE SCALE GENOMIC DNA]</scope>
    <source>
        <strain evidence="1">ST1C</strain>
    </source>
</reference>
<dbReference type="OrthoDB" id="2329056at2759"/>
<organism evidence="1 2">
    <name type="scientific">Streblomastix strix</name>
    <dbReference type="NCBI Taxonomy" id="222440"/>
    <lineage>
        <taxon>Eukaryota</taxon>
        <taxon>Metamonada</taxon>
        <taxon>Preaxostyla</taxon>
        <taxon>Oxymonadida</taxon>
        <taxon>Streblomastigidae</taxon>
        <taxon>Streblomastix</taxon>
    </lineage>
</organism>
<evidence type="ECO:0008006" key="3">
    <source>
        <dbReference type="Google" id="ProtNLM"/>
    </source>
</evidence>
<dbReference type="EMBL" id="SNRW01012031">
    <property type="protein sequence ID" value="KAA6374368.1"/>
    <property type="molecule type" value="Genomic_DNA"/>
</dbReference>
<dbReference type="Proteomes" id="UP000324800">
    <property type="component" value="Unassembled WGS sequence"/>
</dbReference>
<gene>
    <name evidence="1" type="ORF">EZS28_030104</name>
</gene>
<protein>
    <recommendedName>
        <fullName evidence="3">B30.2/SPRY domain-containing protein</fullName>
    </recommendedName>
</protein>